<evidence type="ECO:0000313" key="9">
    <source>
        <dbReference type="Proteomes" id="UP000263742"/>
    </source>
</evidence>
<dbReference type="GO" id="GO:0003677">
    <property type="term" value="F:DNA binding"/>
    <property type="evidence" value="ECO:0007669"/>
    <property type="project" value="UniProtKB-UniRule"/>
</dbReference>
<feature type="region of interest" description="Disordered" evidence="6">
    <location>
        <begin position="1"/>
        <end position="24"/>
    </location>
</feature>
<organism evidence="8 9">
    <name type="scientific">Dickeya phage vB_DsoM_JA13</name>
    <dbReference type="NCBI Taxonomy" id="2283030"/>
    <lineage>
        <taxon>Viruses</taxon>
        <taxon>Duplodnaviria</taxon>
        <taxon>Heunggongvirae</taxon>
        <taxon>Uroviricota</taxon>
        <taxon>Caudoviricetes</taxon>
        <taxon>Salmondvirus</taxon>
        <taxon>Salmondvirus JA11</taxon>
    </lineage>
</organism>
<comment type="similarity">
    <text evidence="1">Belongs to the type II topoisomerase GyrA/ParC subunit family.</text>
</comment>
<protein>
    <submittedName>
        <fullName evidence="8">Putative DNA topoisomerase 4 subunit A</fullName>
    </submittedName>
</protein>
<evidence type="ECO:0000313" key="8">
    <source>
        <dbReference type="EMBL" id="AXG66721.1"/>
    </source>
</evidence>
<evidence type="ECO:0000256" key="3">
    <source>
        <dbReference type="ARBA" id="ARBA00023125"/>
    </source>
</evidence>
<gene>
    <name evidence="8" type="ORF">JA13_318</name>
</gene>
<keyword evidence="2 5" id="KW-0799">Topoisomerase</keyword>
<evidence type="ECO:0000256" key="5">
    <source>
        <dbReference type="PROSITE-ProRule" id="PRU01384"/>
    </source>
</evidence>
<dbReference type="InterPro" id="IPR013758">
    <property type="entry name" value="Topo_IIA_A/C_ab"/>
</dbReference>
<dbReference type="Gene3D" id="3.30.1360.40">
    <property type="match status" value="1"/>
</dbReference>
<proteinExistence type="inferred from homology"/>
<accession>A0A384ZWV5</accession>
<dbReference type="GO" id="GO:0003918">
    <property type="term" value="F:DNA topoisomerase type II (double strand cut, ATP-hydrolyzing) activity"/>
    <property type="evidence" value="ECO:0007669"/>
    <property type="project" value="UniProtKB-EC"/>
</dbReference>
<dbReference type="EMBL" id="MH460460">
    <property type="protein sequence ID" value="AXG66721.1"/>
    <property type="molecule type" value="Genomic_DNA"/>
</dbReference>
<dbReference type="GO" id="GO:0005524">
    <property type="term" value="F:ATP binding"/>
    <property type="evidence" value="ECO:0007669"/>
    <property type="project" value="InterPro"/>
</dbReference>
<dbReference type="Proteomes" id="UP000263742">
    <property type="component" value="Segment"/>
</dbReference>
<evidence type="ECO:0000256" key="4">
    <source>
        <dbReference type="ARBA" id="ARBA00023235"/>
    </source>
</evidence>
<dbReference type="GO" id="GO:0006265">
    <property type="term" value="P:DNA topological change"/>
    <property type="evidence" value="ECO:0007669"/>
    <property type="project" value="UniProtKB-UniRule"/>
</dbReference>
<evidence type="ECO:0000256" key="2">
    <source>
        <dbReference type="ARBA" id="ARBA00023029"/>
    </source>
</evidence>
<keyword evidence="3 5" id="KW-0238">DNA-binding</keyword>
<dbReference type="Gene3D" id="3.90.199.10">
    <property type="entry name" value="Topoisomerase II, domain 5"/>
    <property type="match status" value="1"/>
</dbReference>
<feature type="active site" description="O-(5'-phospho-DNA)-tyrosine intermediate" evidence="5">
    <location>
        <position position="180"/>
    </location>
</feature>
<dbReference type="Gene3D" id="1.10.268.10">
    <property type="entry name" value="Topoisomerase, domain 3"/>
    <property type="match status" value="1"/>
</dbReference>
<dbReference type="PANTHER" id="PTHR43493">
    <property type="entry name" value="DNA GYRASE/TOPOISOMERASE SUBUNIT A"/>
    <property type="match status" value="1"/>
</dbReference>
<evidence type="ECO:0000259" key="7">
    <source>
        <dbReference type="PROSITE" id="PS52040"/>
    </source>
</evidence>
<feature type="domain" description="Topo IIA-type catalytic" evidence="7">
    <location>
        <begin position="96"/>
        <end position="560"/>
    </location>
</feature>
<sequence>MATIKPKKNAKPEKTKVKPAAKSKAVAKKSKGIEVADIKPGKKLKKKTDTAITTAVESKYPLKGQKPENIRDEGLAAFTERELRKYGSYVVEDRAIPDFRDGLKPVHRAIIWAMSDLNLLPSGGFKKSARVVGDALGKYHPHGDGACYGAMVTVANTVPPAVDGQGNWGTPTDPFAAMRYTEAKQSRFTQMFLLDKNYLQVTPMVSNFSNDMKLPLHLPALLPFMLFAGTVPAPAYGVKCGNPTFTFASVARVVIDMLNGVEYDHKKLAKTLVIQHEFGCKNITSSSEMLNLMRTGRGKVTYEPEMKIDLKRKTIVIQTFVPLGFASEDGIEKMLTKFASIQGVSTAHSVGGERNPDAGTYGCAVEVVIGRGVDEDRFYEIAQEVQKLVTKSVSYILGVTVRHADKPNSFKYLDYLSYFKAWVTYRKKLEVRMLDWLITRAQKELHLQEVYLFAVENKDKLLKALPKVLASKTPDEALAKAIKLPVEDAKIILDRQVRKLATLEKADLVAKIKSLKSDIAGWQKGLKAPGKYAGKDTEDRVVRYLKNPDENKPKLGYGKL</sequence>
<evidence type="ECO:0000256" key="1">
    <source>
        <dbReference type="ARBA" id="ARBA00008263"/>
    </source>
</evidence>
<dbReference type="PANTHER" id="PTHR43493:SF5">
    <property type="entry name" value="DNA GYRASE SUBUNIT A, CHLOROPLASTIC_MITOCHONDRIAL"/>
    <property type="match status" value="1"/>
</dbReference>
<reference evidence="8 9" key="1">
    <citation type="journal article" date="2018" name="Front. Microbiol.">
        <title>Jumbo Bacteriophages Are Represented Within an Increasing Diversity of Environmental Viruses Infecting the Emerging Phytopathogen, Dickeya solani.</title>
        <authorList>
            <person name="Day A.W."/>
            <person name="Ahn J."/>
            <person name="Salmond G.P.C."/>
        </authorList>
    </citation>
    <scope>NUCLEOTIDE SEQUENCE [LARGE SCALE GENOMIC DNA]</scope>
</reference>
<dbReference type="GO" id="GO:0009330">
    <property type="term" value="C:DNA topoisomerase type II (double strand cut, ATP-hydrolyzing) complex"/>
    <property type="evidence" value="ECO:0007669"/>
    <property type="project" value="TreeGrafter"/>
</dbReference>
<dbReference type="SUPFAM" id="SSF56719">
    <property type="entry name" value="Type II DNA topoisomerase"/>
    <property type="match status" value="1"/>
</dbReference>
<comment type="catalytic activity">
    <reaction evidence="5">
        <text>ATP-dependent breakage, passage and rejoining of double-stranded DNA.</text>
        <dbReference type="EC" id="5.6.2.2"/>
    </reaction>
</comment>
<dbReference type="InterPro" id="IPR050220">
    <property type="entry name" value="Type_II_DNA_Topoisomerases"/>
</dbReference>
<dbReference type="InterPro" id="IPR013757">
    <property type="entry name" value="Topo_IIA_A_a_sf"/>
</dbReference>
<keyword evidence="4 5" id="KW-0413">Isomerase</keyword>
<dbReference type="InterPro" id="IPR013760">
    <property type="entry name" value="Topo_IIA-like_dom_sf"/>
</dbReference>
<evidence type="ECO:0000256" key="6">
    <source>
        <dbReference type="SAM" id="MobiDB-lite"/>
    </source>
</evidence>
<name>A0A384ZWV5_9CAUD</name>
<dbReference type="InterPro" id="IPR002205">
    <property type="entry name" value="Topo_IIA_dom_A"/>
</dbReference>
<dbReference type="SMART" id="SM00434">
    <property type="entry name" value="TOP4c"/>
    <property type="match status" value="1"/>
</dbReference>
<dbReference type="PROSITE" id="PS52040">
    <property type="entry name" value="TOPO_IIA"/>
    <property type="match status" value="1"/>
</dbReference>
<dbReference type="Pfam" id="PF00521">
    <property type="entry name" value="DNA_topoisoIV"/>
    <property type="match status" value="1"/>
</dbReference>